<name>A0A934NSX9_9NOCA</name>
<feature type="transmembrane region" description="Helical" evidence="1">
    <location>
        <begin position="42"/>
        <end position="65"/>
    </location>
</feature>
<keyword evidence="1" id="KW-1133">Transmembrane helix</keyword>
<keyword evidence="1" id="KW-0812">Transmembrane</keyword>
<reference evidence="2" key="1">
    <citation type="submission" date="2020-12" db="EMBL/GenBank/DDBJ databases">
        <title>Antrihabitans popcorni sp. nov. and Antrihabitans auranticaus sp. nov., isolated from a larva cave.</title>
        <authorList>
            <person name="Lee S.D."/>
            <person name="Kim I.S."/>
        </authorList>
    </citation>
    <scope>NUCLEOTIDE SEQUENCE</scope>
    <source>
        <strain evidence="2">YC3-6</strain>
    </source>
</reference>
<keyword evidence="1" id="KW-0472">Membrane</keyword>
<organism evidence="2 3">
    <name type="scientific">Antrihabitans stalagmiti</name>
    <dbReference type="NCBI Taxonomy" id="2799499"/>
    <lineage>
        <taxon>Bacteria</taxon>
        <taxon>Bacillati</taxon>
        <taxon>Actinomycetota</taxon>
        <taxon>Actinomycetes</taxon>
        <taxon>Mycobacteriales</taxon>
        <taxon>Nocardiaceae</taxon>
        <taxon>Antrihabitans</taxon>
    </lineage>
</organism>
<dbReference type="RefSeq" id="WP_199705516.1">
    <property type="nucleotide sequence ID" value="NZ_JAEMNV010000005.1"/>
</dbReference>
<dbReference type="Proteomes" id="UP000655868">
    <property type="component" value="Unassembled WGS sequence"/>
</dbReference>
<protein>
    <submittedName>
        <fullName evidence="2">Uncharacterized protein</fullName>
    </submittedName>
</protein>
<feature type="transmembrane region" description="Helical" evidence="1">
    <location>
        <begin position="145"/>
        <end position="170"/>
    </location>
</feature>
<evidence type="ECO:0000313" key="2">
    <source>
        <dbReference type="EMBL" id="MBJ8340642.1"/>
    </source>
</evidence>
<gene>
    <name evidence="2" type="ORF">JGU71_17260</name>
</gene>
<feature type="transmembrane region" description="Helical" evidence="1">
    <location>
        <begin position="111"/>
        <end position="133"/>
    </location>
</feature>
<evidence type="ECO:0000313" key="3">
    <source>
        <dbReference type="Proteomes" id="UP000655868"/>
    </source>
</evidence>
<comment type="caution">
    <text evidence="2">The sequence shown here is derived from an EMBL/GenBank/DDBJ whole genome shotgun (WGS) entry which is preliminary data.</text>
</comment>
<dbReference type="EMBL" id="JAEMNV010000005">
    <property type="protein sequence ID" value="MBJ8340642.1"/>
    <property type="molecule type" value="Genomic_DNA"/>
</dbReference>
<keyword evidence="3" id="KW-1185">Reference proteome</keyword>
<dbReference type="AlphaFoldDB" id="A0A934NSX9"/>
<accession>A0A934NSX9</accession>
<evidence type="ECO:0000256" key="1">
    <source>
        <dbReference type="SAM" id="Phobius"/>
    </source>
</evidence>
<sequence length="181" mass="20029">MTDSQSNLIDRYQQYRTRRFLANESQTSSWLPGWRTQKRRRILVGALLAIFVAMLAVGVTCHFGVEWAPLLWLPVCLVFMPVWVALRVASGRQDDAPEAVLDEFEIDQRNGARSIGFAVMQSLGLIAAFYLIFGAVITNGDNGDMVYAGGIFTLMAVLIGGCTPAMILAWTRPDPDVDDLS</sequence>
<feature type="transmembrane region" description="Helical" evidence="1">
    <location>
        <begin position="71"/>
        <end position="90"/>
    </location>
</feature>
<proteinExistence type="predicted"/>